<sequence length="483" mass="51976">MEPITAASPDLALTTITSKQSRSRSHDAEHLRTTKTPSHHSVEEQPTAGAPPSGPELHDAIHPDGGLRAWLVVLGSFCFLFPTYGWMQSIGTVQTYLETHQLSAYTNRDVGWIPSVFTALALLLGIWIGPLFDRRGPTALGIVGAALYAAHFFLLAECTTYWQFMLCLGLLGGIGAAIVSNVAMSVISNWFLRRRGLAMGIVLSGSSVGGTVVSIQLQSIFERLGWTWSIRIVGFIELALLIVGNLCIRPNPRLAAVSRAAPDPARDKKEKTKVIDFSAFRSGPFTLITVSLFAMEFVIFGATGLLPTYAAIAGFPPSASFYVISILNAASCFGRTLPGLAGDYFGPFNVLIVMLVFTLLSMLVVWLPFGGTYLVAFYVFAALWGFGTGSFLSLTPVCAGKTCDTKNFGRYFGTMYFVVSFSLFITIPLGGQMLQSVGTKALPAFTSPSWDWAGSASCGRGGLFWVAAGLFVSRFKGEVILSS</sequence>
<evidence type="ECO:0000256" key="1">
    <source>
        <dbReference type="ARBA" id="ARBA00004141"/>
    </source>
</evidence>
<feature type="transmembrane region" description="Helical" evidence="4">
    <location>
        <begin position="196"/>
        <end position="216"/>
    </location>
</feature>
<feature type="transmembrane region" description="Helical" evidence="4">
    <location>
        <begin position="319"/>
        <end position="338"/>
    </location>
</feature>
<feature type="transmembrane region" description="Helical" evidence="4">
    <location>
        <begin position="452"/>
        <end position="472"/>
    </location>
</feature>
<keyword evidence="4" id="KW-0812">Transmembrane</keyword>
<comment type="similarity">
    <text evidence="2">Belongs to the major facilitator superfamily. Monocarboxylate porter (TC 2.A.1.13) family.</text>
</comment>
<dbReference type="PANTHER" id="PTHR11360">
    <property type="entry name" value="MONOCARBOXYLATE TRANSPORTER"/>
    <property type="match status" value="1"/>
</dbReference>
<dbReference type="Gene3D" id="1.20.1250.20">
    <property type="entry name" value="MFS general substrate transporter like domains"/>
    <property type="match status" value="1"/>
</dbReference>
<protein>
    <submittedName>
        <fullName evidence="6">Uu.00g041900.m01.CDS01</fullName>
    </submittedName>
</protein>
<dbReference type="InterPro" id="IPR036259">
    <property type="entry name" value="MFS_trans_sf"/>
</dbReference>
<feature type="transmembrane region" description="Helical" evidence="4">
    <location>
        <begin position="228"/>
        <end position="248"/>
    </location>
</feature>
<feature type="transmembrane region" description="Helical" evidence="4">
    <location>
        <begin position="375"/>
        <end position="399"/>
    </location>
</feature>
<comment type="caution">
    <text evidence="6">The sequence shown here is derived from an EMBL/GenBank/DDBJ whole genome shotgun (WGS) entry which is preliminary data.</text>
</comment>
<reference evidence="6" key="1">
    <citation type="submission" date="2023-10" db="EMBL/GenBank/DDBJ databases">
        <authorList>
            <person name="Hackl T."/>
        </authorList>
    </citation>
    <scope>NUCLEOTIDE SEQUENCE</scope>
</reference>
<evidence type="ECO:0000256" key="4">
    <source>
        <dbReference type="SAM" id="Phobius"/>
    </source>
</evidence>
<comment type="subcellular location">
    <subcellularLocation>
        <location evidence="1">Membrane</location>
        <topology evidence="1">Multi-pass membrane protein</topology>
    </subcellularLocation>
</comment>
<feature type="transmembrane region" description="Helical" evidence="4">
    <location>
        <begin position="162"/>
        <end position="184"/>
    </location>
</feature>
<dbReference type="InterPro" id="IPR020846">
    <property type="entry name" value="MFS_dom"/>
</dbReference>
<feature type="transmembrane region" description="Helical" evidence="4">
    <location>
        <begin position="350"/>
        <end position="369"/>
    </location>
</feature>
<feature type="region of interest" description="Disordered" evidence="3">
    <location>
        <begin position="1"/>
        <end position="58"/>
    </location>
</feature>
<dbReference type="EMBL" id="CAUWAG010000003">
    <property type="protein sequence ID" value="CAJ2501337.1"/>
    <property type="molecule type" value="Genomic_DNA"/>
</dbReference>
<feature type="transmembrane region" description="Helical" evidence="4">
    <location>
        <begin position="285"/>
        <end position="307"/>
    </location>
</feature>
<name>A0AAI8VAZ9_9PEZI</name>
<feature type="transmembrane region" description="Helical" evidence="4">
    <location>
        <begin position="139"/>
        <end position="156"/>
    </location>
</feature>
<proteinExistence type="inferred from homology"/>
<evidence type="ECO:0000313" key="7">
    <source>
        <dbReference type="Proteomes" id="UP001295740"/>
    </source>
</evidence>
<evidence type="ECO:0000259" key="5">
    <source>
        <dbReference type="PROSITE" id="PS50850"/>
    </source>
</evidence>
<keyword evidence="7" id="KW-1185">Reference proteome</keyword>
<dbReference type="PANTHER" id="PTHR11360:SF230">
    <property type="entry name" value="MONOCARBOXYLATE TRANSPORTER, PUTATIVE (AFU_ORTHOLOGUE AFUA_2G12790)-RELATED"/>
    <property type="match status" value="1"/>
</dbReference>
<dbReference type="GO" id="GO:0022857">
    <property type="term" value="F:transmembrane transporter activity"/>
    <property type="evidence" value="ECO:0007669"/>
    <property type="project" value="InterPro"/>
</dbReference>
<keyword evidence="4" id="KW-1133">Transmembrane helix</keyword>
<gene>
    <name evidence="6" type="ORF">KHLLAP_LOCUS1805</name>
</gene>
<keyword evidence="4" id="KW-0472">Membrane</keyword>
<evidence type="ECO:0000256" key="3">
    <source>
        <dbReference type="SAM" id="MobiDB-lite"/>
    </source>
</evidence>
<dbReference type="Pfam" id="PF07690">
    <property type="entry name" value="MFS_1"/>
    <property type="match status" value="1"/>
</dbReference>
<dbReference type="GO" id="GO:0016020">
    <property type="term" value="C:membrane"/>
    <property type="evidence" value="ECO:0007669"/>
    <property type="project" value="UniProtKB-SubCell"/>
</dbReference>
<dbReference type="PROSITE" id="PS50850">
    <property type="entry name" value="MFS"/>
    <property type="match status" value="1"/>
</dbReference>
<organism evidence="6 7">
    <name type="scientific">Anthostomella pinea</name>
    <dbReference type="NCBI Taxonomy" id="933095"/>
    <lineage>
        <taxon>Eukaryota</taxon>
        <taxon>Fungi</taxon>
        <taxon>Dikarya</taxon>
        <taxon>Ascomycota</taxon>
        <taxon>Pezizomycotina</taxon>
        <taxon>Sordariomycetes</taxon>
        <taxon>Xylariomycetidae</taxon>
        <taxon>Xylariales</taxon>
        <taxon>Xylariaceae</taxon>
        <taxon>Anthostomella</taxon>
    </lineage>
</organism>
<feature type="transmembrane region" description="Helical" evidence="4">
    <location>
        <begin position="411"/>
        <end position="432"/>
    </location>
</feature>
<feature type="transmembrane region" description="Helical" evidence="4">
    <location>
        <begin position="112"/>
        <end position="132"/>
    </location>
</feature>
<dbReference type="InterPro" id="IPR011701">
    <property type="entry name" value="MFS"/>
</dbReference>
<evidence type="ECO:0000256" key="2">
    <source>
        <dbReference type="ARBA" id="ARBA00006727"/>
    </source>
</evidence>
<feature type="transmembrane region" description="Helical" evidence="4">
    <location>
        <begin position="67"/>
        <end position="87"/>
    </location>
</feature>
<dbReference type="AlphaFoldDB" id="A0AAI8VAZ9"/>
<dbReference type="Proteomes" id="UP001295740">
    <property type="component" value="Unassembled WGS sequence"/>
</dbReference>
<accession>A0AAI8VAZ9</accession>
<dbReference type="SUPFAM" id="SSF103473">
    <property type="entry name" value="MFS general substrate transporter"/>
    <property type="match status" value="1"/>
</dbReference>
<feature type="domain" description="Major facilitator superfamily (MFS) profile" evidence="5">
    <location>
        <begin position="68"/>
        <end position="483"/>
    </location>
</feature>
<evidence type="ECO:0000313" key="6">
    <source>
        <dbReference type="EMBL" id="CAJ2501337.1"/>
    </source>
</evidence>
<dbReference type="InterPro" id="IPR050327">
    <property type="entry name" value="Proton-linked_MCT"/>
</dbReference>